<evidence type="ECO:0000313" key="9">
    <source>
        <dbReference type="Proteomes" id="UP001501666"/>
    </source>
</evidence>
<dbReference type="PROSITE" id="PS50850">
    <property type="entry name" value="MFS"/>
    <property type="match status" value="1"/>
</dbReference>
<feature type="transmembrane region" description="Helical" evidence="6">
    <location>
        <begin position="140"/>
        <end position="159"/>
    </location>
</feature>
<protein>
    <submittedName>
        <fullName evidence="8">MFS transporter</fullName>
    </submittedName>
</protein>
<dbReference type="Proteomes" id="UP001501666">
    <property type="component" value="Unassembled WGS sequence"/>
</dbReference>
<dbReference type="RefSeq" id="WP_346144283.1">
    <property type="nucleotide sequence ID" value="NZ_BAAATE010000003.1"/>
</dbReference>
<keyword evidence="2" id="KW-1003">Cell membrane</keyword>
<feature type="domain" description="Major facilitator superfamily (MFS) profile" evidence="7">
    <location>
        <begin position="16"/>
        <end position="419"/>
    </location>
</feature>
<feature type="transmembrane region" description="Helical" evidence="6">
    <location>
        <begin position="82"/>
        <end position="101"/>
    </location>
</feature>
<gene>
    <name evidence="8" type="ORF">GCM10010412_013910</name>
</gene>
<accession>A0ABN3RD10</accession>
<keyword evidence="3 6" id="KW-0812">Transmembrane</keyword>
<evidence type="ECO:0000256" key="6">
    <source>
        <dbReference type="SAM" id="Phobius"/>
    </source>
</evidence>
<evidence type="ECO:0000259" key="7">
    <source>
        <dbReference type="PROSITE" id="PS50850"/>
    </source>
</evidence>
<name>A0ABN3RD10_9ACTN</name>
<keyword evidence="4 6" id="KW-1133">Transmembrane helix</keyword>
<evidence type="ECO:0000256" key="3">
    <source>
        <dbReference type="ARBA" id="ARBA00022692"/>
    </source>
</evidence>
<feature type="transmembrane region" description="Helical" evidence="6">
    <location>
        <begin position="322"/>
        <end position="341"/>
    </location>
</feature>
<feature type="transmembrane region" description="Helical" evidence="6">
    <location>
        <begin position="231"/>
        <end position="254"/>
    </location>
</feature>
<evidence type="ECO:0000256" key="4">
    <source>
        <dbReference type="ARBA" id="ARBA00022989"/>
    </source>
</evidence>
<dbReference type="InterPro" id="IPR036259">
    <property type="entry name" value="MFS_trans_sf"/>
</dbReference>
<dbReference type="PANTHER" id="PTHR43124">
    <property type="entry name" value="PURINE EFFLUX PUMP PBUE"/>
    <property type="match status" value="1"/>
</dbReference>
<reference evidence="8 9" key="1">
    <citation type="journal article" date="2019" name="Int. J. Syst. Evol. Microbiol.">
        <title>The Global Catalogue of Microorganisms (GCM) 10K type strain sequencing project: providing services to taxonomists for standard genome sequencing and annotation.</title>
        <authorList>
            <consortium name="The Broad Institute Genomics Platform"/>
            <consortium name="The Broad Institute Genome Sequencing Center for Infectious Disease"/>
            <person name="Wu L."/>
            <person name="Ma J."/>
        </authorList>
    </citation>
    <scope>NUCLEOTIDE SEQUENCE [LARGE SCALE GENOMIC DNA]</scope>
    <source>
        <strain evidence="8 9">JCM 6835</strain>
    </source>
</reference>
<feature type="transmembrane region" description="Helical" evidence="6">
    <location>
        <begin position="45"/>
        <end position="70"/>
    </location>
</feature>
<dbReference type="Gene3D" id="1.20.1250.20">
    <property type="entry name" value="MFS general substrate transporter like domains"/>
    <property type="match status" value="1"/>
</dbReference>
<dbReference type="InterPro" id="IPR011701">
    <property type="entry name" value="MFS"/>
</dbReference>
<dbReference type="InterPro" id="IPR050189">
    <property type="entry name" value="MFS_Efflux_Transporters"/>
</dbReference>
<sequence length="446" mass="47297">MTTIAPPAKVKGRWPQLSLLGGAMLIDNTEASLVSSLFPVIRQSLGMSLGALGVLTAASKIVGVFTGPFWVWAARRWSRKGVLVLATGLWGVWGIAAGFSQNFGQLLIFYTILAAGYAAAHPVITEIIGDLFDSSARGKAVGLLYGTIALVGSVLGPVKGQLSNVEDGWRWGLWGIGAFNMLLGLAIWVWFRDPGTGAAERQLADLDAATREAHGKLTWAKALSLVRIPSFAILLVSRLLSGHLLVGTFGVVFLVDVYGFSTAVASIVLLPFGVGYFLGNLLGGFLGDAAERRSPRHGLVAVLQGAQFAFAIVAFLGTQFDYGDIALFGLFFALMGAAQGVNPGINRPIVMAITPPELRGAAFAIYISIFEAVGWAMFSLGAGFLGDQLGLKTVFLWVLVVLMLVNGAVLSLLYRTYASDVERVQRELDARRAAALHGQVADEGIG</sequence>
<organism evidence="8 9">
    <name type="scientific">Nonomuraea recticatena</name>
    <dbReference type="NCBI Taxonomy" id="46178"/>
    <lineage>
        <taxon>Bacteria</taxon>
        <taxon>Bacillati</taxon>
        <taxon>Actinomycetota</taxon>
        <taxon>Actinomycetes</taxon>
        <taxon>Streptosporangiales</taxon>
        <taxon>Streptosporangiaceae</taxon>
        <taxon>Nonomuraea</taxon>
    </lineage>
</organism>
<dbReference type="PANTHER" id="PTHR43124:SF3">
    <property type="entry name" value="CHLORAMPHENICOL EFFLUX PUMP RV0191"/>
    <property type="match status" value="1"/>
</dbReference>
<proteinExistence type="predicted"/>
<dbReference type="EMBL" id="BAAATE010000003">
    <property type="protein sequence ID" value="GAA2649071.1"/>
    <property type="molecule type" value="Genomic_DNA"/>
</dbReference>
<feature type="transmembrane region" description="Helical" evidence="6">
    <location>
        <begin position="260"/>
        <end position="286"/>
    </location>
</feature>
<evidence type="ECO:0000256" key="1">
    <source>
        <dbReference type="ARBA" id="ARBA00004651"/>
    </source>
</evidence>
<dbReference type="InterPro" id="IPR020846">
    <property type="entry name" value="MFS_dom"/>
</dbReference>
<feature type="transmembrane region" description="Helical" evidence="6">
    <location>
        <begin position="394"/>
        <end position="414"/>
    </location>
</feature>
<dbReference type="SUPFAM" id="SSF103473">
    <property type="entry name" value="MFS general substrate transporter"/>
    <property type="match status" value="1"/>
</dbReference>
<feature type="transmembrane region" description="Helical" evidence="6">
    <location>
        <begin position="107"/>
        <end position="128"/>
    </location>
</feature>
<evidence type="ECO:0000256" key="2">
    <source>
        <dbReference type="ARBA" id="ARBA00022475"/>
    </source>
</evidence>
<evidence type="ECO:0000256" key="5">
    <source>
        <dbReference type="ARBA" id="ARBA00023136"/>
    </source>
</evidence>
<dbReference type="Pfam" id="PF07690">
    <property type="entry name" value="MFS_1"/>
    <property type="match status" value="1"/>
</dbReference>
<evidence type="ECO:0000313" key="8">
    <source>
        <dbReference type="EMBL" id="GAA2649071.1"/>
    </source>
</evidence>
<keyword evidence="5 6" id="KW-0472">Membrane</keyword>
<keyword evidence="9" id="KW-1185">Reference proteome</keyword>
<feature type="transmembrane region" description="Helical" evidence="6">
    <location>
        <begin position="361"/>
        <end position="382"/>
    </location>
</feature>
<comment type="caution">
    <text evidence="8">The sequence shown here is derived from an EMBL/GenBank/DDBJ whole genome shotgun (WGS) entry which is preliminary data.</text>
</comment>
<feature type="transmembrane region" description="Helical" evidence="6">
    <location>
        <begin position="171"/>
        <end position="191"/>
    </location>
</feature>
<feature type="transmembrane region" description="Helical" evidence="6">
    <location>
        <begin position="298"/>
        <end position="316"/>
    </location>
</feature>
<comment type="subcellular location">
    <subcellularLocation>
        <location evidence="1">Cell membrane</location>
        <topology evidence="1">Multi-pass membrane protein</topology>
    </subcellularLocation>
</comment>